<dbReference type="InterPro" id="IPR001789">
    <property type="entry name" value="Sig_transdc_resp-reg_receiver"/>
</dbReference>
<keyword evidence="5" id="KW-0804">Transcription</keyword>
<dbReference type="PANTHER" id="PTHR44591">
    <property type="entry name" value="STRESS RESPONSE REGULATOR PROTEIN 1"/>
    <property type="match status" value="1"/>
</dbReference>
<evidence type="ECO:0000256" key="2">
    <source>
        <dbReference type="ARBA" id="ARBA00023012"/>
    </source>
</evidence>
<organism evidence="8 9">
    <name type="scientific">candidate division WOR-1 bacterium RIFOXYC2_FULL_46_14</name>
    <dbReference type="NCBI Taxonomy" id="1802587"/>
    <lineage>
        <taxon>Bacteria</taxon>
        <taxon>Bacillati</taxon>
        <taxon>Saganbacteria</taxon>
    </lineage>
</organism>
<protein>
    <recommendedName>
        <fullName evidence="7">Response regulatory domain-containing protein</fullName>
    </recommendedName>
</protein>
<evidence type="ECO:0000256" key="4">
    <source>
        <dbReference type="ARBA" id="ARBA00023125"/>
    </source>
</evidence>
<dbReference type="GO" id="GO:0000160">
    <property type="term" value="P:phosphorelay signal transduction system"/>
    <property type="evidence" value="ECO:0007669"/>
    <property type="project" value="UniProtKB-KW"/>
</dbReference>
<dbReference type="Gene3D" id="3.40.50.2300">
    <property type="match status" value="1"/>
</dbReference>
<sequence>MMEKILVIDDDRVIIKRIKEILESENYEVLEAMDGLEGLNLARKERPDLIVLDLLLPKLNGHQVCRMLKFDSRFKHIPVIMFTSNVSVKDKELGRQAGADAYLFKKYSPDHLLKIVKSLLAGKTQKDH</sequence>
<dbReference type="EMBL" id="MEUJ01000011">
    <property type="protein sequence ID" value="OGC39290.1"/>
    <property type="molecule type" value="Genomic_DNA"/>
</dbReference>
<dbReference type="PROSITE" id="PS50110">
    <property type="entry name" value="RESPONSE_REGULATORY"/>
    <property type="match status" value="1"/>
</dbReference>
<reference evidence="8 9" key="1">
    <citation type="journal article" date="2016" name="Nat. Commun.">
        <title>Thousands of microbial genomes shed light on interconnected biogeochemical processes in an aquifer system.</title>
        <authorList>
            <person name="Anantharaman K."/>
            <person name="Brown C.T."/>
            <person name="Hug L.A."/>
            <person name="Sharon I."/>
            <person name="Castelle C.J."/>
            <person name="Probst A.J."/>
            <person name="Thomas B.C."/>
            <person name="Singh A."/>
            <person name="Wilkins M.J."/>
            <person name="Karaoz U."/>
            <person name="Brodie E.L."/>
            <person name="Williams K.H."/>
            <person name="Hubbard S.S."/>
            <person name="Banfield J.F."/>
        </authorList>
    </citation>
    <scope>NUCLEOTIDE SEQUENCE [LARGE SCALE GENOMIC DNA]</scope>
</reference>
<dbReference type="Proteomes" id="UP000179242">
    <property type="component" value="Unassembled WGS sequence"/>
</dbReference>
<comment type="caution">
    <text evidence="8">The sequence shown here is derived from an EMBL/GenBank/DDBJ whole genome shotgun (WGS) entry which is preliminary data.</text>
</comment>
<evidence type="ECO:0000313" key="9">
    <source>
        <dbReference type="Proteomes" id="UP000179242"/>
    </source>
</evidence>
<evidence type="ECO:0000256" key="5">
    <source>
        <dbReference type="ARBA" id="ARBA00023163"/>
    </source>
</evidence>
<keyword evidence="4" id="KW-0238">DNA-binding</keyword>
<evidence type="ECO:0000259" key="7">
    <source>
        <dbReference type="PROSITE" id="PS50110"/>
    </source>
</evidence>
<dbReference type="Pfam" id="PF00072">
    <property type="entry name" value="Response_reg"/>
    <property type="match status" value="1"/>
</dbReference>
<proteinExistence type="predicted"/>
<dbReference type="PANTHER" id="PTHR44591:SF3">
    <property type="entry name" value="RESPONSE REGULATORY DOMAIN-CONTAINING PROTEIN"/>
    <property type="match status" value="1"/>
</dbReference>
<dbReference type="FunFam" id="3.40.50.2300:FF:000001">
    <property type="entry name" value="DNA-binding response regulator PhoB"/>
    <property type="match status" value="1"/>
</dbReference>
<evidence type="ECO:0000256" key="6">
    <source>
        <dbReference type="PROSITE-ProRule" id="PRU00169"/>
    </source>
</evidence>
<evidence type="ECO:0000256" key="3">
    <source>
        <dbReference type="ARBA" id="ARBA00023015"/>
    </source>
</evidence>
<keyword evidence="2" id="KW-0902">Two-component regulatory system</keyword>
<dbReference type="GO" id="GO:0003677">
    <property type="term" value="F:DNA binding"/>
    <property type="evidence" value="ECO:0007669"/>
    <property type="project" value="UniProtKB-KW"/>
</dbReference>
<evidence type="ECO:0000313" key="8">
    <source>
        <dbReference type="EMBL" id="OGC39290.1"/>
    </source>
</evidence>
<keyword evidence="1 6" id="KW-0597">Phosphoprotein</keyword>
<dbReference type="SUPFAM" id="SSF52172">
    <property type="entry name" value="CheY-like"/>
    <property type="match status" value="1"/>
</dbReference>
<feature type="domain" description="Response regulatory" evidence="7">
    <location>
        <begin position="4"/>
        <end position="120"/>
    </location>
</feature>
<name>A0A1F4U377_UNCSA</name>
<keyword evidence="3" id="KW-0805">Transcription regulation</keyword>
<evidence type="ECO:0000256" key="1">
    <source>
        <dbReference type="ARBA" id="ARBA00022553"/>
    </source>
</evidence>
<dbReference type="AlphaFoldDB" id="A0A1F4U377"/>
<dbReference type="InterPro" id="IPR050595">
    <property type="entry name" value="Bact_response_regulator"/>
</dbReference>
<dbReference type="InterPro" id="IPR011006">
    <property type="entry name" value="CheY-like_superfamily"/>
</dbReference>
<feature type="modified residue" description="4-aspartylphosphate" evidence="6">
    <location>
        <position position="53"/>
    </location>
</feature>
<dbReference type="SMART" id="SM00448">
    <property type="entry name" value="REC"/>
    <property type="match status" value="1"/>
</dbReference>
<gene>
    <name evidence="8" type="ORF">A2438_06990</name>
</gene>
<accession>A0A1F4U377</accession>